<dbReference type="InterPro" id="IPR001498">
    <property type="entry name" value="Impact_N"/>
</dbReference>
<feature type="domain" description="Impact N-terminal" evidence="2">
    <location>
        <begin position="20"/>
        <end position="127"/>
    </location>
</feature>
<dbReference type="Proteomes" id="UP000197717">
    <property type="component" value="Chromosome"/>
</dbReference>
<sequence length="208" mass="23106">MSGENYLIVIEGAEAEIEVKGSRFIACLSPAKTQEDALDFKEAIKRRYPKASHYCTASVFGHPEDSHGYAYSDDGEPSGTAGRPMLMALCDVAIGQVTAVVVRYFGGTKLGTGGLQRAYKDAVCEALPDIKTETLVYKQSFSIRFDYTDQGAVEQLFERYDAEVWEAEYSDIIAQEVRLEPSKVNELQEKLQAATQGRVQLRPYEPID</sequence>
<organism evidence="4 5">
    <name type="scientific">Idiomarina piscisalsi</name>
    <dbReference type="NCBI Taxonomy" id="1096243"/>
    <lineage>
        <taxon>Bacteria</taxon>
        <taxon>Pseudomonadati</taxon>
        <taxon>Pseudomonadota</taxon>
        <taxon>Gammaproteobacteria</taxon>
        <taxon>Alteromonadales</taxon>
        <taxon>Idiomarinaceae</taxon>
        <taxon>Idiomarina</taxon>
    </lineage>
</organism>
<name>A0ABM6LWE5_9GAMM</name>
<evidence type="ECO:0000259" key="2">
    <source>
        <dbReference type="Pfam" id="PF01205"/>
    </source>
</evidence>
<dbReference type="PROSITE" id="PS00910">
    <property type="entry name" value="UPF0029"/>
    <property type="match status" value="1"/>
</dbReference>
<evidence type="ECO:0000256" key="1">
    <source>
        <dbReference type="ARBA" id="ARBA00007665"/>
    </source>
</evidence>
<evidence type="ECO:0000313" key="4">
    <source>
        <dbReference type="EMBL" id="ASG66854.1"/>
    </source>
</evidence>
<proteinExistence type="inferred from homology"/>
<dbReference type="SUPFAM" id="SSF54211">
    <property type="entry name" value="Ribosomal protein S5 domain 2-like"/>
    <property type="match status" value="1"/>
</dbReference>
<comment type="similarity">
    <text evidence="1">Belongs to the IMPACT family.</text>
</comment>
<dbReference type="InterPro" id="IPR020568">
    <property type="entry name" value="Ribosomal_Su5_D2-typ_SF"/>
</dbReference>
<dbReference type="InterPro" id="IPR035647">
    <property type="entry name" value="EFG_III/V"/>
</dbReference>
<dbReference type="Pfam" id="PF01205">
    <property type="entry name" value="Impact_N"/>
    <property type="match status" value="1"/>
</dbReference>
<dbReference type="InterPro" id="IPR015269">
    <property type="entry name" value="UPF0029_Impact_C"/>
</dbReference>
<dbReference type="InterPro" id="IPR015796">
    <property type="entry name" value="Impact_YigZ-like"/>
</dbReference>
<dbReference type="InterPro" id="IPR020569">
    <property type="entry name" value="UPF0029_Impact_CS"/>
</dbReference>
<dbReference type="Gene3D" id="3.30.70.240">
    <property type="match status" value="1"/>
</dbReference>
<evidence type="ECO:0000259" key="3">
    <source>
        <dbReference type="Pfam" id="PF09186"/>
    </source>
</evidence>
<dbReference type="SUPFAM" id="SSF54980">
    <property type="entry name" value="EF-G C-terminal domain-like"/>
    <property type="match status" value="1"/>
</dbReference>
<dbReference type="NCBIfam" id="TIGR00257">
    <property type="entry name" value="IMPACT_YIGZ"/>
    <property type="match status" value="1"/>
</dbReference>
<accession>A0ABM6LWE5</accession>
<dbReference type="PANTHER" id="PTHR16301:SF20">
    <property type="entry name" value="IMPACT FAMILY MEMBER YIGZ"/>
    <property type="match status" value="1"/>
</dbReference>
<evidence type="ECO:0000313" key="5">
    <source>
        <dbReference type="Proteomes" id="UP000197717"/>
    </source>
</evidence>
<protein>
    <submittedName>
        <fullName evidence="4">YigZ family protein</fullName>
    </submittedName>
</protein>
<dbReference type="PANTHER" id="PTHR16301">
    <property type="entry name" value="IMPACT-RELATED"/>
    <property type="match status" value="1"/>
</dbReference>
<dbReference type="Gene3D" id="3.30.230.30">
    <property type="entry name" value="Impact, N-terminal domain"/>
    <property type="match status" value="1"/>
</dbReference>
<dbReference type="InterPro" id="IPR023582">
    <property type="entry name" value="Impact"/>
</dbReference>
<feature type="domain" description="UPF0029" evidence="3">
    <location>
        <begin position="143"/>
        <end position="198"/>
    </location>
</feature>
<reference evidence="4 5" key="1">
    <citation type="submission" date="2017-06" db="EMBL/GenBank/DDBJ databases">
        <title>Complete genome sequence of Idiomarina piscisalsi strain 10PY1A isolated from soil of Soudi Arabia.</title>
        <authorList>
            <person name="Kim M.-C."/>
            <person name="Jung B.K."/>
            <person name="Budiyanto F."/>
            <person name="Nzila A."/>
            <person name="Shin J.-H."/>
        </authorList>
    </citation>
    <scope>NUCLEOTIDE SEQUENCE [LARGE SCALE GENOMIC DNA]</scope>
    <source>
        <strain evidence="4 5">10PY1A</strain>
    </source>
</reference>
<dbReference type="InterPro" id="IPR036956">
    <property type="entry name" value="Impact_N_sf"/>
</dbReference>
<gene>
    <name evidence="4" type="ORF">CEW91_12210</name>
</gene>
<dbReference type="EMBL" id="CP022133">
    <property type="protein sequence ID" value="ASG66854.1"/>
    <property type="molecule type" value="Genomic_DNA"/>
</dbReference>
<dbReference type="RefSeq" id="WP_088769303.1">
    <property type="nucleotide sequence ID" value="NZ_CP022133.1"/>
</dbReference>
<keyword evidence="5" id="KW-1185">Reference proteome</keyword>
<dbReference type="Pfam" id="PF09186">
    <property type="entry name" value="DUF1949"/>
    <property type="match status" value="1"/>
</dbReference>